<dbReference type="Proteomes" id="UP000214720">
    <property type="component" value="Unassembled WGS sequence"/>
</dbReference>
<proteinExistence type="predicted"/>
<organism evidence="1 2">
    <name type="scientific">Caballeronia sordidicola</name>
    <name type="common">Burkholderia sordidicola</name>
    <dbReference type="NCBI Taxonomy" id="196367"/>
    <lineage>
        <taxon>Bacteria</taxon>
        <taxon>Pseudomonadati</taxon>
        <taxon>Pseudomonadota</taxon>
        <taxon>Betaproteobacteria</taxon>
        <taxon>Burkholderiales</taxon>
        <taxon>Burkholderiaceae</taxon>
        <taxon>Caballeronia</taxon>
    </lineage>
</organism>
<sequence>MGTDCFGFDIGMKNTASSLRLGLARLDWTHAVAAAMSFTPQHIKPPAR</sequence>
<gene>
    <name evidence="1" type="ORF">BSU04_37725</name>
</gene>
<evidence type="ECO:0000313" key="1">
    <source>
        <dbReference type="EMBL" id="OXC73084.1"/>
    </source>
</evidence>
<dbReference type="EMBL" id="MTHB01000256">
    <property type="protein sequence ID" value="OXC73084.1"/>
    <property type="molecule type" value="Genomic_DNA"/>
</dbReference>
<protein>
    <submittedName>
        <fullName evidence="1">Uncharacterized protein</fullName>
    </submittedName>
</protein>
<name>A0A226WPH5_CABSO</name>
<evidence type="ECO:0000313" key="2">
    <source>
        <dbReference type="Proteomes" id="UP000214720"/>
    </source>
</evidence>
<reference evidence="2" key="1">
    <citation type="submission" date="2017-01" db="EMBL/GenBank/DDBJ databases">
        <title>Genome Analysis of Deinococcus marmoris KOPRI26562.</title>
        <authorList>
            <person name="Kim J.H."/>
            <person name="Oh H.-M."/>
        </authorList>
    </citation>
    <scope>NUCLEOTIDE SEQUENCE [LARGE SCALE GENOMIC DNA]</scope>
    <source>
        <strain evidence="2">PAMC 26633</strain>
    </source>
</reference>
<comment type="caution">
    <text evidence="1">The sequence shown here is derived from an EMBL/GenBank/DDBJ whole genome shotgun (WGS) entry which is preliminary data.</text>
</comment>
<dbReference type="AlphaFoldDB" id="A0A226WPH5"/>
<accession>A0A226WPH5</accession>